<dbReference type="Pfam" id="PF01584">
    <property type="entry name" value="CheW"/>
    <property type="match status" value="1"/>
</dbReference>
<evidence type="ECO:0000256" key="1">
    <source>
        <dbReference type="SAM" id="MobiDB-lite"/>
    </source>
</evidence>
<protein>
    <submittedName>
        <fullName evidence="3">Chemotaxis protein CheW</fullName>
    </submittedName>
</protein>
<feature type="compositionally biased region" description="Basic and acidic residues" evidence="1">
    <location>
        <begin position="64"/>
        <end position="74"/>
    </location>
</feature>
<sequence length="256" mass="26714">MSHRRTLPPHGGRPAGPGPRGRGRTRPAQGPVPGSRPRRVTGASGASGPGQGPLPRGRALGRTGQEDRGGRAMSDDSLASRILFDREVDSETLAEWTAQAAAPKPSGEARRTGALLVRAGEEWIAIPAAIIDQALPAGPVHKVPFLSGRTFLGLCNVDGELTPCVSLAALLCAEPAPPGSRARFIAVSTLRGRFALLVDEAFGACGFDPDALSPPPDTLARSPHPVVRGMAVMEGRHAGIADEERLAHALEECLRP</sequence>
<dbReference type="EMBL" id="DSRP01000560">
    <property type="protein sequence ID" value="HGG92902.1"/>
    <property type="molecule type" value="Genomic_DNA"/>
</dbReference>
<accession>A0A7C4AHH9</accession>
<dbReference type="InterPro" id="IPR036061">
    <property type="entry name" value="CheW-like_dom_sf"/>
</dbReference>
<dbReference type="GO" id="GO:0006935">
    <property type="term" value="P:chemotaxis"/>
    <property type="evidence" value="ECO:0007669"/>
    <property type="project" value="InterPro"/>
</dbReference>
<evidence type="ECO:0000259" key="2">
    <source>
        <dbReference type="PROSITE" id="PS50851"/>
    </source>
</evidence>
<dbReference type="SMART" id="SM00260">
    <property type="entry name" value="CheW"/>
    <property type="match status" value="1"/>
</dbReference>
<dbReference type="GO" id="GO:0007165">
    <property type="term" value="P:signal transduction"/>
    <property type="evidence" value="ECO:0007669"/>
    <property type="project" value="InterPro"/>
</dbReference>
<gene>
    <name evidence="3" type="ORF">ENR59_08120</name>
</gene>
<dbReference type="SUPFAM" id="SSF50341">
    <property type="entry name" value="CheW-like"/>
    <property type="match status" value="1"/>
</dbReference>
<dbReference type="AlphaFoldDB" id="A0A7C4AHH9"/>
<dbReference type="InterPro" id="IPR002545">
    <property type="entry name" value="CheW-lke_dom"/>
</dbReference>
<evidence type="ECO:0000313" key="3">
    <source>
        <dbReference type="EMBL" id="HGG92902.1"/>
    </source>
</evidence>
<feature type="region of interest" description="Disordered" evidence="1">
    <location>
        <begin position="1"/>
        <end position="76"/>
    </location>
</feature>
<feature type="domain" description="CheW-like" evidence="2">
    <location>
        <begin position="111"/>
        <end position="252"/>
    </location>
</feature>
<reference evidence="3" key="1">
    <citation type="journal article" date="2020" name="mSystems">
        <title>Genome- and Community-Level Interaction Insights into Carbon Utilization and Element Cycling Functions of Hydrothermarchaeota in Hydrothermal Sediment.</title>
        <authorList>
            <person name="Zhou Z."/>
            <person name="Liu Y."/>
            <person name="Xu W."/>
            <person name="Pan J."/>
            <person name="Luo Z.H."/>
            <person name="Li M."/>
        </authorList>
    </citation>
    <scope>NUCLEOTIDE SEQUENCE [LARGE SCALE GENOMIC DNA]</scope>
    <source>
        <strain evidence="3">SpSt-413</strain>
    </source>
</reference>
<dbReference type="Gene3D" id="2.40.50.180">
    <property type="entry name" value="CheA-289, Domain 4"/>
    <property type="match status" value="1"/>
</dbReference>
<dbReference type="Gene3D" id="2.30.30.40">
    <property type="entry name" value="SH3 Domains"/>
    <property type="match status" value="1"/>
</dbReference>
<comment type="caution">
    <text evidence="3">The sequence shown here is derived from an EMBL/GenBank/DDBJ whole genome shotgun (WGS) entry which is preliminary data.</text>
</comment>
<dbReference type="PROSITE" id="PS50851">
    <property type="entry name" value="CHEW"/>
    <property type="match status" value="1"/>
</dbReference>
<proteinExistence type="predicted"/>
<organism evidence="3">
    <name type="scientific">Fundidesulfovibrio putealis</name>
    <dbReference type="NCBI Taxonomy" id="270496"/>
    <lineage>
        <taxon>Bacteria</taxon>
        <taxon>Pseudomonadati</taxon>
        <taxon>Thermodesulfobacteriota</taxon>
        <taxon>Desulfovibrionia</taxon>
        <taxon>Desulfovibrionales</taxon>
        <taxon>Desulfovibrionaceae</taxon>
        <taxon>Fundidesulfovibrio</taxon>
    </lineage>
</organism>
<name>A0A7C4AHH9_9BACT</name>